<evidence type="ECO:0000313" key="2">
    <source>
        <dbReference type="Proteomes" id="UP000290218"/>
    </source>
</evidence>
<keyword evidence="2" id="KW-1185">Reference proteome</keyword>
<name>A0A4Q1C8N3_9BACT</name>
<proteinExistence type="predicted"/>
<accession>A0A4Q1C8N3</accession>
<sequence>MSSLQTPDNFNWPLAYEAEALLSRHINAFLEKNSFAAALAQRMHAETGTEFFEWVDHFVVSPEHEKEFRAAGFVPETTEVPAGQMALAHPHAMLPRVLVAAGAAPSAFPRILAIRPEFLADFMGRHGLTGEICGAPGARLRQVRVGEENGATLLAVERLGYRGFVVQEPPAGFATTLLRARELWRTRKRNFANDDEGVQQAFAVLEKCIGLVGRDVACELFFAEEREFWMFRNRAGRVQKRRQDMLGLGWANHDHHTYRCSRRHFPDLVKFMERLGLEKRERFYAGAEAGWGAQVMETAAVGIVVFADVDLLPDEVNEDYAAKRLPEVAKVGTVGLWCGLHGDSFLQAGMHHLEARFNHPLLREQLAAEGIATMRPFSDFPFLKQAFTEGERWTVDPGRVERLRARGSITDAQAAAFVKDGAIGSHLENLERKGGFKGFNQKAVSAIIAAVDPRNVREVSHTH</sequence>
<dbReference type="AlphaFoldDB" id="A0A4Q1C8N3"/>
<protein>
    <submittedName>
        <fullName evidence="1">Uncharacterized protein</fullName>
    </submittedName>
</protein>
<gene>
    <name evidence="1" type="ORF">ESB00_04760</name>
</gene>
<dbReference type="OrthoDB" id="212238at2"/>
<reference evidence="1 2" key="1">
    <citation type="submission" date="2019-01" db="EMBL/GenBank/DDBJ databases">
        <title>Lacunisphaera sp. strain TWA-58.</title>
        <authorList>
            <person name="Chen W.-M."/>
        </authorList>
    </citation>
    <scope>NUCLEOTIDE SEQUENCE [LARGE SCALE GENOMIC DNA]</scope>
    <source>
        <strain evidence="1 2">TWA-58</strain>
    </source>
</reference>
<dbReference type="RefSeq" id="WP_129046577.1">
    <property type="nucleotide sequence ID" value="NZ_SDHX01000001.1"/>
</dbReference>
<evidence type="ECO:0000313" key="1">
    <source>
        <dbReference type="EMBL" id="RXK55211.1"/>
    </source>
</evidence>
<dbReference type="EMBL" id="SDHX01000001">
    <property type="protein sequence ID" value="RXK55211.1"/>
    <property type="molecule type" value="Genomic_DNA"/>
</dbReference>
<organism evidence="1 2">
    <name type="scientific">Oleiharenicola lentus</name>
    <dbReference type="NCBI Taxonomy" id="2508720"/>
    <lineage>
        <taxon>Bacteria</taxon>
        <taxon>Pseudomonadati</taxon>
        <taxon>Verrucomicrobiota</taxon>
        <taxon>Opitutia</taxon>
        <taxon>Opitutales</taxon>
        <taxon>Opitutaceae</taxon>
        <taxon>Oleiharenicola</taxon>
    </lineage>
</organism>
<comment type="caution">
    <text evidence="1">The sequence shown here is derived from an EMBL/GenBank/DDBJ whole genome shotgun (WGS) entry which is preliminary data.</text>
</comment>
<dbReference type="Proteomes" id="UP000290218">
    <property type="component" value="Unassembled WGS sequence"/>
</dbReference>